<evidence type="ECO:0000313" key="2">
    <source>
        <dbReference type="Proteomes" id="UP001375240"/>
    </source>
</evidence>
<accession>A0AAV9UP58</accession>
<name>A0AAV9UP58_9PEZI</name>
<comment type="caution">
    <text evidence="1">The sequence shown here is derived from an EMBL/GenBank/DDBJ whole genome shotgun (WGS) entry which is preliminary data.</text>
</comment>
<dbReference type="InterPro" id="IPR032675">
    <property type="entry name" value="LRR_dom_sf"/>
</dbReference>
<proteinExistence type="predicted"/>
<protein>
    <recommendedName>
        <fullName evidence="3">F-box domain-containing protein</fullName>
    </recommendedName>
</protein>
<dbReference type="AlphaFoldDB" id="A0AAV9UP58"/>
<reference evidence="1 2" key="1">
    <citation type="submission" date="2019-10" db="EMBL/GenBank/DDBJ databases">
        <authorList>
            <person name="Palmer J.M."/>
        </authorList>
    </citation>
    <scope>NUCLEOTIDE SEQUENCE [LARGE SCALE GENOMIC DNA]</scope>
    <source>
        <strain evidence="1 2">TWF696</strain>
    </source>
</reference>
<dbReference type="Proteomes" id="UP001375240">
    <property type="component" value="Unassembled WGS sequence"/>
</dbReference>
<sequence>MKSLSDLPYDVLLNICQKLDAIRAEARKQPGNPPPAVDIPCECSRCLHESRFEADLPPATRRDSPRRAKKYALEEVNRAMYLITTGAMLPMEGSNPSVYKVDVTNPDLFRSESIFDGLSRANKLLREICVPFLFRSVVLASDDCLTLDRLEFYNQAEWILEHVRCVRFLIKDSSPWPREAGVSGETHSDILPTAVASAVQLLTSIPNLQSLNMSIEPSSFRDLFKRTLLPLPSSTPPEFFPKVTELYIRVGCEFIIPLCGADVGLKILEYDVPNGCEEMVSFKIWEMRPEEPFGGIENQHALAMLTGLQKLPNNKLRKVSIGGRIDNSGLECMIPFISQVRELSLSEVSDPFLSQDSAHLFRRLPRIRKLRLSINTDPGSGVNPFSHIHHSDLLAVLANTPHMTEVWYTDRFVCRVPRKVVDGVVQINLRKVFWRDTWAPNGIWSSESLISTRRFP</sequence>
<dbReference type="Gene3D" id="3.80.10.10">
    <property type="entry name" value="Ribonuclease Inhibitor"/>
    <property type="match status" value="1"/>
</dbReference>
<gene>
    <name evidence="1" type="ORF">TWF696_007626</name>
</gene>
<dbReference type="EMBL" id="JAVHNQ010000006">
    <property type="protein sequence ID" value="KAK6343975.1"/>
    <property type="molecule type" value="Genomic_DNA"/>
</dbReference>
<evidence type="ECO:0008006" key="3">
    <source>
        <dbReference type="Google" id="ProtNLM"/>
    </source>
</evidence>
<evidence type="ECO:0000313" key="1">
    <source>
        <dbReference type="EMBL" id="KAK6343975.1"/>
    </source>
</evidence>
<keyword evidence="2" id="KW-1185">Reference proteome</keyword>
<organism evidence="1 2">
    <name type="scientific">Orbilia brochopaga</name>
    <dbReference type="NCBI Taxonomy" id="3140254"/>
    <lineage>
        <taxon>Eukaryota</taxon>
        <taxon>Fungi</taxon>
        <taxon>Dikarya</taxon>
        <taxon>Ascomycota</taxon>
        <taxon>Pezizomycotina</taxon>
        <taxon>Orbiliomycetes</taxon>
        <taxon>Orbiliales</taxon>
        <taxon>Orbiliaceae</taxon>
        <taxon>Orbilia</taxon>
    </lineage>
</organism>